<keyword evidence="1" id="KW-1133">Transmembrane helix</keyword>
<gene>
    <name evidence="2" type="ORF">J2S11_001168</name>
</gene>
<accession>A0ABT9VWA1</accession>
<name>A0ABT9VWA1_9BACI</name>
<evidence type="ECO:0000256" key="1">
    <source>
        <dbReference type="SAM" id="Phobius"/>
    </source>
</evidence>
<organism evidence="2 3">
    <name type="scientific">Caldalkalibacillus horti</name>
    <dbReference type="NCBI Taxonomy" id="77523"/>
    <lineage>
        <taxon>Bacteria</taxon>
        <taxon>Bacillati</taxon>
        <taxon>Bacillota</taxon>
        <taxon>Bacilli</taxon>
        <taxon>Bacillales</taxon>
        <taxon>Bacillaceae</taxon>
        <taxon>Caldalkalibacillus</taxon>
    </lineage>
</organism>
<comment type="caution">
    <text evidence="2">The sequence shown here is derived from an EMBL/GenBank/DDBJ whole genome shotgun (WGS) entry which is preliminary data.</text>
</comment>
<feature type="transmembrane region" description="Helical" evidence="1">
    <location>
        <begin position="30"/>
        <end position="50"/>
    </location>
</feature>
<feature type="transmembrane region" description="Helical" evidence="1">
    <location>
        <begin position="7"/>
        <end position="24"/>
    </location>
</feature>
<sequence length="56" mass="6297">MGNFLENAGYVLTAIILGIISFFTQEIVTYFMLGMILIALINILNVLKVISKKLNY</sequence>
<proteinExistence type="predicted"/>
<keyword evidence="1" id="KW-0472">Membrane</keyword>
<protein>
    <submittedName>
        <fullName evidence="2">Uncharacterized protein</fullName>
    </submittedName>
</protein>
<dbReference type="Proteomes" id="UP001235840">
    <property type="component" value="Unassembled WGS sequence"/>
</dbReference>
<keyword evidence="1" id="KW-0812">Transmembrane</keyword>
<evidence type="ECO:0000313" key="2">
    <source>
        <dbReference type="EMBL" id="MDQ0165268.1"/>
    </source>
</evidence>
<keyword evidence="3" id="KW-1185">Reference proteome</keyword>
<reference evidence="2 3" key="1">
    <citation type="submission" date="2023-07" db="EMBL/GenBank/DDBJ databases">
        <title>Genomic Encyclopedia of Type Strains, Phase IV (KMG-IV): sequencing the most valuable type-strain genomes for metagenomic binning, comparative biology and taxonomic classification.</title>
        <authorList>
            <person name="Goeker M."/>
        </authorList>
    </citation>
    <scope>NUCLEOTIDE SEQUENCE [LARGE SCALE GENOMIC DNA]</scope>
    <source>
        <strain evidence="2 3">DSM 12751</strain>
    </source>
</reference>
<dbReference type="EMBL" id="JAUSTY010000004">
    <property type="protein sequence ID" value="MDQ0165268.1"/>
    <property type="molecule type" value="Genomic_DNA"/>
</dbReference>
<evidence type="ECO:0000313" key="3">
    <source>
        <dbReference type="Proteomes" id="UP001235840"/>
    </source>
</evidence>
<dbReference type="RefSeq" id="WP_307392133.1">
    <property type="nucleotide sequence ID" value="NZ_BAAADK010000045.1"/>
</dbReference>